<evidence type="ECO:0000313" key="8">
    <source>
        <dbReference type="EMBL" id="PHV65021.1"/>
    </source>
</evidence>
<gene>
    <name evidence="8" type="ORF">CSW57_14265</name>
</gene>
<dbReference type="InterPro" id="IPR037185">
    <property type="entry name" value="EmrE-like"/>
</dbReference>
<evidence type="ECO:0000256" key="3">
    <source>
        <dbReference type="ARBA" id="ARBA00022692"/>
    </source>
</evidence>
<feature type="transmembrane region" description="Helical" evidence="6">
    <location>
        <begin position="53"/>
        <end position="74"/>
    </location>
</feature>
<dbReference type="EMBL" id="PEBD01000010">
    <property type="protein sequence ID" value="PHV65021.1"/>
    <property type="molecule type" value="Genomic_DNA"/>
</dbReference>
<feature type="transmembrane region" description="Helical" evidence="6">
    <location>
        <begin position="86"/>
        <end position="107"/>
    </location>
</feature>
<keyword evidence="5 6" id="KW-0472">Membrane</keyword>
<dbReference type="InterPro" id="IPR050638">
    <property type="entry name" value="AA-Vitamin_Transporters"/>
</dbReference>
<reference evidence="8 9" key="1">
    <citation type="submission" date="2017-10" db="EMBL/GenBank/DDBJ databases">
        <title>The draft genome sequence of Williamsia sp. BULT 1.1 isolated from the semi-arid grassland soils from South Africa.</title>
        <authorList>
            <person name="Kabwe M.H."/>
            <person name="Govender N."/>
            <person name="Mutseka Lunga P."/>
            <person name="Vikram S."/>
            <person name="Makhalanyane T.P."/>
        </authorList>
    </citation>
    <scope>NUCLEOTIDE SEQUENCE [LARGE SCALE GENOMIC DNA]</scope>
    <source>
        <strain evidence="8 9">BULT 1.1</strain>
    </source>
</reference>
<dbReference type="Pfam" id="PF00892">
    <property type="entry name" value="EamA"/>
    <property type="match status" value="2"/>
</dbReference>
<protein>
    <recommendedName>
        <fullName evidence="7">EamA domain-containing protein</fullName>
    </recommendedName>
</protein>
<keyword evidence="4 6" id="KW-1133">Transmembrane helix</keyword>
<feature type="transmembrane region" description="Helical" evidence="6">
    <location>
        <begin position="113"/>
        <end position="133"/>
    </location>
</feature>
<keyword evidence="3 6" id="KW-0812">Transmembrane</keyword>
<feature type="transmembrane region" description="Helical" evidence="6">
    <location>
        <begin position="140"/>
        <end position="159"/>
    </location>
</feature>
<evidence type="ECO:0000256" key="6">
    <source>
        <dbReference type="SAM" id="Phobius"/>
    </source>
</evidence>
<dbReference type="PANTHER" id="PTHR32322">
    <property type="entry name" value="INNER MEMBRANE TRANSPORTER"/>
    <property type="match status" value="1"/>
</dbReference>
<dbReference type="AlphaFoldDB" id="A0A2G3PGS7"/>
<evidence type="ECO:0000313" key="9">
    <source>
        <dbReference type="Proteomes" id="UP000225108"/>
    </source>
</evidence>
<accession>A0A2G3PGS7</accession>
<feature type="transmembrane region" description="Helical" evidence="6">
    <location>
        <begin position="203"/>
        <end position="224"/>
    </location>
</feature>
<dbReference type="Proteomes" id="UP000225108">
    <property type="component" value="Unassembled WGS sequence"/>
</dbReference>
<comment type="caution">
    <text evidence="8">The sequence shown here is derived from an EMBL/GenBank/DDBJ whole genome shotgun (WGS) entry which is preliminary data.</text>
</comment>
<evidence type="ECO:0000256" key="5">
    <source>
        <dbReference type="ARBA" id="ARBA00023136"/>
    </source>
</evidence>
<proteinExistence type="inferred from homology"/>
<dbReference type="GO" id="GO:0016020">
    <property type="term" value="C:membrane"/>
    <property type="evidence" value="ECO:0007669"/>
    <property type="project" value="UniProtKB-SubCell"/>
</dbReference>
<dbReference type="SUPFAM" id="SSF103481">
    <property type="entry name" value="Multidrug resistance efflux transporter EmrE"/>
    <property type="match status" value="2"/>
</dbReference>
<feature type="transmembrane region" description="Helical" evidence="6">
    <location>
        <begin position="230"/>
        <end position="253"/>
    </location>
</feature>
<comment type="similarity">
    <text evidence="2">Belongs to the EamA transporter family.</text>
</comment>
<feature type="domain" description="EamA" evidence="7">
    <location>
        <begin position="172"/>
        <end position="302"/>
    </location>
</feature>
<feature type="transmembrane region" description="Helical" evidence="6">
    <location>
        <begin position="171"/>
        <end position="191"/>
    </location>
</feature>
<name>A0A2G3PGS7_WILMA</name>
<sequence length="337" mass="34922">MKIDDNSSRFSAIADNGRRKSAAHAGVLLGGLGVLAFSFSLPANKLAVAGIDAVGVTVWRAALAGLLALAYLRIVGAQRPAPHDLAALLCSGLGVVVGFPLFSSLALERIDSATGAVILGLLPAMTATFAALLGGERLPWLFWAATGAGVLVLCAFLVSTSPDALSGFALSWGHLWMVLATVSAGFGYAVGGTQAKRIGGAQSISWSLVLLLPISVPLCALTAATGSFSLTGPVVIGMFYITVISQFLGFFAWYGGLARGGIARVGQIQQVQPLLTIVWSALLLGEHLDLWIYPVGVVLGLLVWIAQRARFREAARAAPPAPAPVASDANEPVSLRR</sequence>
<evidence type="ECO:0000256" key="1">
    <source>
        <dbReference type="ARBA" id="ARBA00004141"/>
    </source>
</evidence>
<feature type="domain" description="EamA" evidence="7">
    <location>
        <begin position="25"/>
        <end position="153"/>
    </location>
</feature>
<dbReference type="PANTHER" id="PTHR32322:SF2">
    <property type="entry name" value="EAMA DOMAIN-CONTAINING PROTEIN"/>
    <property type="match status" value="1"/>
</dbReference>
<feature type="transmembrane region" description="Helical" evidence="6">
    <location>
        <begin position="265"/>
        <end position="284"/>
    </location>
</feature>
<dbReference type="RefSeq" id="WP_099383453.1">
    <property type="nucleotide sequence ID" value="NZ_PEBD01000010.1"/>
</dbReference>
<evidence type="ECO:0000256" key="2">
    <source>
        <dbReference type="ARBA" id="ARBA00007362"/>
    </source>
</evidence>
<evidence type="ECO:0000256" key="4">
    <source>
        <dbReference type="ARBA" id="ARBA00022989"/>
    </source>
</evidence>
<comment type="subcellular location">
    <subcellularLocation>
        <location evidence="1">Membrane</location>
        <topology evidence="1">Multi-pass membrane protein</topology>
    </subcellularLocation>
</comment>
<evidence type="ECO:0000259" key="7">
    <source>
        <dbReference type="Pfam" id="PF00892"/>
    </source>
</evidence>
<organism evidence="8 9">
    <name type="scientific">Williamsia marianensis</name>
    <dbReference type="NCBI Taxonomy" id="85044"/>
    <lineage>
        <taxon>Bacteria</taxon>
        <taxon>Bacillati</taxon>
        <taxon>Actinomycetota</taxon>
        <taxon>Actinomycetes</taxon>
        <taxon>Mycobacteriales</taxon>
        <taxon>Nocardiaceae</taxon>
        <taxon>Williamsia</taxon>
    </lineage>
</organism>
<dbReference type="InterPro" id="IPR000620">
    <property type="entry name" value="EamA_dom"/>
</dbReference>
<feature type="transmembrane region" description="Helical" evidence="6">
    <location>
        <begin position="21"/>
        <end position="41"/>
    </location>
</feature>
<feature type="transmembrane region" description="Helical" evidence="6">
    <location>
        <begin position="290"/>
        <end position="306"/>
    </location>
</feature>